<keyword evidence="8" id="KW-0931">ER-Golgi transport</keyword>
<gene>
    <name evidence="14" type="primary">Copb2</name>
    <name evidence="14" type="ORF">CEXT_672881</name>
</gene>
<dbReference type="GO" id="GO:0030663">
    <property type="term" value="C:COPI-coated vesicle membrane"/>
    <property type="evidence" value="ECO:0007669"/>
    <property type="project" value="UniProtKB-SubCell"/>
</dbReference>
<keyword evidence="10" id="KW-0333">Golgi apparatus</keyword>
<keyword evidence="11" id="KW-0472">Membrane</keyword>
<evidence type="ECO:0000313" key="14">
    <source>
        <dbReference type="EMBL" id="GIY84967.1"/>
    </source>
</evidence>
<dbReference type="GO" id="GO:0015031">
    <property type="term" value="P:protein transport"/>
    <property type="evidence" value="ECO:0007669"/>
    <property type="project" value="UniProtKB-KW"/>
</dbReference>
<feature type="domain" description="COPA/B TPR" evidence="13">
    <location>
        <begin position="1"/>
        <end position="165"/>
    </location>
</feature>
<evidence type="ECO:0000256" key="4">
    <source>
        <dbReference type="ARBA" id="ARBA00022448"/>
    </source>
</evidence>
<evidence type="ECO:0000256" key="9">
    <source>
        <dbReference type="ARBA" id="ARBA00022927"/>
    </source>
</evidence>
<organism evidence="14 15">
    <name type="scientific">Caerostris extrusa</name>
    <name type="common">Bark spider</name>
    <name type="synonym">Caerostris bankana</name>
    <dbReference type="NCBI Taxonomy" id="172846"/>
    <lineage>
        <taxon>Eukaryota</taxon>
        <taxon>Metazoa</taxon>
        <taxon>Ecdysozoa</taxon>
        <taxon>Arthropoda</taxon>
        <taxon>Chelicerata</taxon>
        <taxon>Arachnida</taxon>
        <taxon>Araneae</taxon>
        <taxon>Araneomorphae</taxon>
        <taxon>Entelegynae</taxon>
        <taxon>Araneoidea</taxon>
        <taxon>Araneidae</taxon>
        <taxon>Caerostris</taxon>
    </lineage>
</organism>
<evidence type="ECO:0000256" key="7">
    <source>
        <dbReference type="ARBA" id="ARBA00022737"/>
    </source>
</evidence>
<keyword evidence="12" id="KW-0968">Cytoplasmic vesicle</keyword>
<evidence type="ECO:0000256" key="12">
    <source>
        <dbReference type="ARBA" id="ARBA00023329"/>
    </source>
</evidence>
<keyword evidence="9" id="KW-0653">Protein transport</keyword>
<evidence type="ECO:0000259" key="13">
    <source>
        <dbReference type="Pfam" id="PF23953"/>
    </source>
</evidence>
<keyword evidence="5" id="KW-0963">Cytoplasm</keyword>
<dbReference type="GO" id="GO:0016192">
    <property type="term" value="P:vesicle-mediated transport"/>
    <property type="evidence" value="ECO:0007669"/>
    <property type="project" value="UniProtKB-KW"/>
</dbReference>
<dbReference type="Gene3D" id="1.25.40.470">
    <property type="match status" value="1"/>
</dbReference>
<dbReference type="GO" id="GO:0000139">
    <property type="term" value="C:Golgi membrane"/>
    <property type="evidence" value="ECO:0007669"/>
    <property type="project" value="UniProtKB-SubCell"/>
</dbReference>
<sequence length="255" mass="28529">MRGDFETAQSVLPSVPWEQRTRVAHFLEKQGFKSQALAVSTDPDHKFELALQLGDLKVAYKLAKEAVSEQKWKRLSELALSKCEFQLAEECLHHAKDYGGLLLLATSSGNASMVEKLAQSSEAEGINNKEKALNMLVQSKRLPEAAFFARTYLPSQVSRIVKLWKENLKKTNEKASYALADPEEYENLFPNFNNVVKAEQYLKQNQIRQPASSFKVLSSAENNPVESMLEAEASGNFVYIPDDDATGSQHSLSEV</sequence>
<comment type="subcellular location">
    <subcellularLocation>
        <location evidence="2">Cytoplasmic vesicle</location>
        <location evidence="2">COPI-coated vesicle membrane</location>
        <topology evidence="2">Peripheral membrane protein</topology>
        <orientation evidence="2">Cytoplasmic side</orientation>
    </subcellularLocation>
    <subcellularLocation>
        <location evidence="1">Golgi apparatus membrane</location>
        <topology evidence="1">Peripheral membrane protein</topology>
        <orientation evidence="1">Cytoplasmic side</orientation>
    </subcellularLocation>
</comment>
<evidence type="ECO:0000256" key="2">
    <source>
        <dbReference type="ARBA" id="ARBA00004347"/>
    </source>
</evidence>
<dbReference type="AlphaFoldDB" id="A0AAV4WQ51"/>
<evidence type="ECO:0000256" key="6">
    <source>
        <dbReference type="ARBA" id="ARBA00022574"/>
    </source>
</evidence>
<dbReference type="InterPro" id="IPR056176">
    <property type="entry name" value="TPR_COPA_B"/>
</dbReference>
<accession>A0AAV4WQ51</accession>
<evidence type="ECO:0000313" key="15">
    <source>
        <dbReference type="Proteomes" id="UP001054945"/>
    </source>
</evidence>
<evidence type="ECO:0000256" key="3">
    <source>
        <dbReference type="ARBA" id="ARBA00010844"/>
    </source>
</evidence>
<evidence type="ECO:0000256" key="1">
    <source>
        <dbReference type="ARBA" id="ARBA00004255"/>
    </source>
</evidence>
<keyword evidence="4" id="KW-0813">Transport</keyword>
<proteinExistence type="inferred from homology"/>
<reference evidence="14 15" key="1">
    <citation type="submission" date="2021-06" db="EMBL/GenBank/DDBJ databases">
        <title>Caerostris extrusa draft genome.</title>
        <authorList>
            <person name="Kono N."/>
            <person name="Arakawa K."/>
        </authorList>
    </citation>
    <scope>NUCLEOTIDE SEQUENCE [LARGE SCALE GENOMIC DNA]</scope>
</reference>
<keyword evidence="15" id="KW-1185">Reference proteome</keyword>
<comment type="caution">
    <text evidence="14">The sequence shown here is derived from an EMBL/GenBank/DDBJ whole genome shotgun (WGS) entry which is preliminary data.</text>
</comment>
<keyword evidence="7" id="KW-0677">Repeat</keyword>
<evidence type="ECO:0000256" key="8">
    <source>
        <dbReference type="ARBA" id="ARBA00022892"/>
    </source>
</evidence>
<name>A0AAV4WQ51_CAEEX</name>
<dbReference type="Pfam" id="PF23953">
    <property type="entry name" value="TPR_COPA_B"/>
    <property type="match status" value="1"/>
</dbReference>
<evidence type="ECO:0000256" key="5">
    <source>
        <dbReference type="ARBA" id="ARBA00022490"/>
    </source>
</evidence>
<comment type="similarity">
    <text evidence="3">Belongs to the WD repeat COPB2 family.</text>
</comment>
<evidence type="ECO:0000256" key="10">
    <source>
        <dbReference type="ARBA" id="ARBA00023034"/>
    </source>
</evidence>
<dbReference type="EMBL" id="BPLR01016595">
    <property type="protein sequence ID" value="GIY84967.1"/>
    <property type="molecule type" value="Genomic_DNA"/>
</dbReference>
<keyword evidence="6" id="KW-0853">WD repeat</keyword>
<protein>
    <submittedName>
        <fullName evidence="14">Coatomer subunit beta</fullName>
    </submittedName>
</protein>
<evidence type="ECO:0000256" key="11">
    <source>
        <dbReference type="ARBA" id="ARBA00023136"/>
    </source>
</evidence>
<dbReference type="Proteomes" id="UP001054945">
    <property type="component" value="Unassembled WGS sequence"/>
</dbReference>
<dbReference type="FunFam" id="1.25.40.470:FF:000001">
    <property type="entry name" value="Coatomer subunit beta"/>
    <property type="match status" value="1"/>
</dbReference>